<evidence type="ECO:0000313" key="1">
    <source>
        <dbReference type="EMBL" id="KAG9190016.1"/>
    </source>
</evidence>
<reference evidence="1" key="1">
    <citation type="submission" date="2021-07" db="EMBL/GenBank/DDBJ databases">
        <title>Genome Resource of American Ginseng Black Spot Pathogen Alternaria panax.</title>
        <authorList>
            <person name="Qiu C."/>
            <person name="Wang W."/>
            <person name="Liu Z."/>
        </authorList>
    </citation>
    <scope>NUCLEOTIDE SEQUENCE</scope>
    <source>
        <strain evidence="1">BNCC115425</strain>
    </source>
</reference>
<organism evidence="1 2">
    <name type="scientific">Alternaria panax</name>
    <dbReference type="NCBI Taxonomy" id="48097"/>
    <lineage>
        <taxon>Eukaryota</taxon>
        <taxon>Fungi</taxon>
        <taxon>Dikarya</taxon>
        <taxon>Ascomycota</taxon>
        <taxon>Pezizomycotina</taxon>
        <taxon>Dothideomycetes</taxon>
        <taxon>Pleosporomycetidae</taxon>
        <taxon>Pleosporales</taxon>
        <taxon>Pleosporineae</taxon>
        <taxon>Pleosporaceae</taxon>
        <taxon>Alternaria</taxon>
        <taxon>Alternaria sect. Panax</taxon>
    </lineage>
</organism>
<proteinExistence type="predicted"/>
<gene>
    <name evidence="1" type="ORF">G6011_08104</name>
</gene>
<sequence>MATQAGAPPPYNPPRATRLQRYLLKIIAYSLEVEISKLVKAIPFEWPTYDGFRASLLQKKEQAHLLRLPKTITYMHCQIATSTLEDGRTILLEAVEPSRTLKIDPGFTLELMAAYANDHLKSWKQKRKHNLITDLAKSVCTPEMRSRTWLYLNVISQLVLQLSPNDAMQKTLGFTLEKYHRGRHQELGFMPVLDPRDTHYWGYSNLAEFLTGITMVGENGTWQQLLELVPYRHHRSISFTVIRKRSNDFR</sequence>
<dbReference type="EMBL" id="JAANER010000004">
    <property type="protein sequence ID" value="KAG9190016.1"/>
    <property type="molecule type" value="Genomic_DNA"/>
</dbReference>
<accession>A0AAD4I9J4</accession>
<keyword evidence="2" id="KW-1185">Reference proteome</keyword>
<evidence type="ECO:0000313" key="2">
    <source>
        <dbReference type="Proteomes" id="UP001199106"/>
    </source>
</evidence>
<dbReference type="Proteomes" id="UP001199106">
    <property type="component" value="Unassembled WGS sequence"/>
</dbReference>
<name>A0AAD4I9J4_9PLEO</name>
<dbReference type="AlphaFoldDB" id="A0AAD4I9J4"/>
<comment type="caution">
    <text evidence="1">The sequence shown here is derived from an EMBL/GenBank/DDBJ whole genome shotgun (WGS) entry which is preliminary data.</text>
</comment>
<protein>
    <submittedName>
        <fullName evidence="1">Uncharacterized protein</fullName>
    </submittedName>
</protein>